<dbReference type="NCBIfam" id="TIGR01439">
    <property type="entry name" value="lp_hng_hel_AbrB"/>
    <property type="match status" value="1"/>
</dbReference>
<dbReference type="STRING" id="172713.GCA_001705305_02987"/>
<keyword evidence="3" id="KW-1185">Reference proteome</keyword>
<sequence length="147" mass="16762">MKNTGMTRSLDTLNRIVVPKEIRVTMNIEFGDSVEFFVDEETGFMALKKYTGVTCKLCGTVEHLTYYRASFLCVDCTQKLKGNIDCCPIPAPSVQEHTLPKRTNQSAEKLLGRLRELMQEHPDARQYDYAKWLGVSQGRVSQLKKLL</sequence>
<protein>
    <submittedName>
        <fullName evidence="2">Regulator</fullName>
    </submittedName>
</protein>
<dbReference type="SUPFAM" id="SSF89447">
    <property type="entry name" value="AbrB/MazE/MraZ-like"/>
    <property type="match status" value="1"/>
</dbReference>
<dbReference type="OrthoDB" id="2324168at2"/>
<dbReference type="PANTHER" id="PTHR36432">
    <property type="match status" value="1"/>
</dbReference>
<dbReference type="KEGG" id="pkb:B4V02_00700"/>
<dbReference type="InterPro" id="IPR037914">
    <property type="entry name" value="SpoVT-AbrB_sf"/>
</dbReference>
<dbReference type="Gene3D" id="2.10.260.10">
    <property type="match status" value="1"/>
</dbReference>
<dbReference type="RefSeq" id="WP_094153401.1">
    <property type="nucleotide sequence ID" value="NZ_CP020028.1"/>
</dbReference>
<evidence type="ECO:0000313" key="3">
    <source>
        <dbReference type="Proteomes" id="UP000214666"/>
    </source>
</evidence>
<dbReference type="PANTHER" id="PTHR36432:SF4">
    <property type="entry name" value="TRANSITION STATE REGULATOR ABH-RELATED"/>
    <property type="match status" value="1"/>
</dbReference>
<dbReference type="GO" id="GO:0003677">
    <property type="term" value="F:DNA binding"/>
    <property type="evidence" value="ECO:0007669"/>
    <property type="project" value="InterPro"/>
</dbReference>
<dbReference type="AlphaFoldDB" id="A0A222WFZ1"/>
<accession>A0A222WFZ1</accession>
<evidence type="ECO:0000259" key="1">
    <source>
        <dbReference type="SMART" id="SM00966"/>
    </source>
</evidence>
<organism evidence="2 3">
    <name type="scientific">Paenibacillus kribbensis</name>
    <dbReference type="NCBI Taxonomy" id="172713"/>
    <lineage>
        <taxon>Bacteria</taxon>
        <taxon>Bacillati</taxon>
        <taxon>Bacillota</taxon>
        <taxon>Bacilli</taxon>
        <taxon>Bacillales</taxon>
        <taxon>Paenibacillaceae</taxon>
        <taxon>Paenibacillus</taxon>
    </lineage>
</organism>
<dbReference type="InterPro" id="IPR007159">
    <property type="entry name" value="SpoVT-AbrB_dom"/>
</dbReference>
<proteinExistence type="predicted"/>
<feature type="domain" description="SpoVT-AbrB" evidence="1">
    <location>
        <begin position="8"/>
        <end position="53"/>
    </location>
</feature>
<name>A0A222WFZ1_9BACL</name>
<reference evidence="2 3" key="1">
    <citation type="submission" date="2017-03" db="EMBL/GenBank/DDBJ databases">
        <title>Complete genome sequence of Paenibacillus Kribbensis producing bioflocculants.</title>
        <authorList>
            <person name="Lee H.-G."/>
            <person name="Oh H.-M."/>
        </authorList>
    </citation>
    <scope>NUCLEOTIDE SEQUENCE [LARGE SCALE GENOMIC DNA]</scope>
    <source>
        <strain evidence="2 3">AM49</strain>
    </source>
</reference>
<evidence type="ECO:0000313" key="2">
    <source>
        <dbReference type="EMBL" id="ASR45330.1"/>
    </source>
</evidence>
<dbReference type="EMBL" id="CP020028">
    <property type="protein sequence ID" value="ASR45330.1"/>
    <property type="molecule type" value="Genomic_DNA"/>
</dbReference>
<dbReference type="SMART" id="SM00966">
    <property type="entry name" value="SpoVT_AbrB"/>
    <property type="match status" value="1"/>
</dbReference>
<gene>
    <name evidence="2" type="ORF">B4V02_00700</name>
</gene>
<dbReference type="Proteomes" id="UP000214666">
    <property type="component" value="Chromosome"/>
</dbReference>
<dbReference type="InterPro" id="IPR052731">
    <property type="entry name" value="B_subtilis_Trans_State_Reg"/>
</dbReference>